<dbReference type="OrthoDB" id="192144at2"/>
<proteinExistence type="predicted"/>
<name>A0A512M5U5_9BACT</name>
<protein>
    <recommendedName>
        <fullName evidence="4">Conjugal transfer protein TrbL</fullName>
    </recommendedName>
</protein>
<feature type="transmembrane region" description="Helical" evidence="1">
    <location>
        <begin position="69"/>
        <end position="88"/>
    </location>
</feature>
<evidence type="ECO:0000313" key="3">
    <source>
        <dbReference type="Proteomes" id="UP000321577"/>
    </source>
</evidence>
<dbReference type="RefSeq" id="WP_146849703.1">
    <property type="nucleotide sequence ID" value="NZ_BKAG01000007.1"/>
</dbReference>
<dbReference type="Proteomes" id="UP000321577">
    <property type="component" value="Unassembled WGS sequence"/>
</dbReference>
<evidence type="ECO:0000256" key="1">
    <source>
        <dbReference type="SAM" id="Phobius"/>
    </source>
</evidence>
<dbReference type="EMBL" id="BKAG01000007">
    <property type="protein sequence ID" value="GEP42100.1"/>
    <property type="molecule type" value="Genomic_DNA"/>
</dbReference>
<sequence>MNLPIPILLADGVMATLQELMNPFYEGQLTDICVLVFDTLMPLTIGLAFAGLITQVYKGLMSGTLDGMFGQIIMVGLVAAIMPFYPQWMLDCRVWLSDDLLAALSLDPTGLLDSFGESFGDLDMSADSDSIFDLFGLIDPLALIEYIAQIIANFCMLVIGFICYIFFFLAYQLQIFGLMIGACVSPLMFGMFLFETTRTTAVKYFTGMIGICFWPLGWGIGLLLADFFLTVGIEICTIICMALNFVGFGLIVEVIAIFLMVLLVFMWIMFVLFKAPKIIQAMVLNGTQIGMAFAGAALGTATGAVGSTIGAVGSVAGAVPIVGGAAEKAAGAAKGGVDAIGSVGGLANDGNDQG</sequence>
<keyword evidence="1" id="KW-0472">Membrane</keyword>
<feature type="transmembrane region" description="Helical" evidence="1">
    <location>
        <begin position="39"/>
        <end position="57"/>
    </location>
</feature>
<feature type="transmembrane region" description="Helical" evidence="1">
    <location>
        <begin position="175"/>
        <end position="194"/>
    </location>
</feature>
<keyword evidence="3" id="KW-1185">Reference proteome</keyword>
<dbReference type="AlphaFoldDB" id="A0A512M5U5"/>
<gene>
    <name evidence="2" type="ORF">BGE01nite_13910</name>
</gene>
<feature type="transmembrane region" description="Helical" evidence="1">
    <location>
        <begin position="254"/>
        <end position="273"/>
    </location>
</feature>
<feature type="transmembrane region" description="Helical" evidence="1">
    <location>
        <begin position="227"/>
        <end position="248"/>
    </location>
</feature>
<organism evidence="2 3">
    <name type="scientific">Brevifollis gellanilyticus</name>
    <dbReference type="NCBI Taxonomy" id="748831"/>
    <lineage>
        <taxon>Bacteria</taxon>
        <taxon>Pseudomonadati</taxon>
        <taxon>Verrucomicrobiota</taxon>
        <taxon>Verrucomicrobiia</taxon>
        <taxon>Verrucomicrobiales</taxon>
        <taxon>Verrucomicrobiaceae</taxon>
    </lineage>
</organism>
<evidence type="ECO:0008006" key="4">
    <source>
        <dbReference type="Google" id="ProtNLM"/>
    </source>
</evidence>
<feature type="transmembrane region" description="Helical" evidence="1">
    <location>
        <begin position="146"/>
        <end position="168"/>
    </location>
</feature>
<evidence type="ECO:0000313" key="2">
    <source>
        <dbReference type="EMBL" id="GEP42100.1"/>
    </source>
</evidence>
<reference evidence="2 3" key="1">
    <citation type="submission" date="2019-07" db="EMBL/GenBank/DDBJ databases">
        <title>Whole genome shotgun sequence of Brevifollis gellanilyticus NBRC 108608.</title>
        <authorList>
            <person name="Hosoyama A."/>
            <person name="Uohara A."/>
            <person name="Ohji S."/>
            <person name="Ichikawa N."/>
        </authorList>
    </citation>
    <scope>NUCLEOTIDE SEQUENCE [LARGE SCALE GENOMIC DNA]</scope>
    <source>
        <strain evidence="2 3">NBRC 108608</strain>
    </source>
</reference>
<comment type="caution">
    <text evidence="2">The sequence shown here is derived from an EMBL/GenBank/DDBJ whole genome shotgun (WGS) entry which is preliminary data.</text>
</comment>
<keyword evidence="1" id="KW-1133">Transmembrane helix</keyword>
<keyword evidence="1" id="KW-0812">Transmembrane</keyword>
<accession>A0A512M5U5</accession>
<feature type="transmembrane region" description="Helical" evidence="1">
    <location>
        <begin position="200"/>
        <end position="220"/>
    </location>
</feature>